<dbReference type="AlphaFoldDB" id="A0A0J6Y4T9"/>
<dbReference type="Proteomes" id="UP000054565">
    <property type="component" value="Unassembled WGS sequence"/>
</dbReference>
<sequence>MKPSSLFHSLFSTRVSVHQTSKTACRHYSSPRTSSPNSQMRGRFEKLNQRLPRFLQQYTAPLVNAPVAHITSFLILHEITAVVPLFGLVGVFHYGGWMPSLGDEEGNSAFDEGVRKFGKWLRRKGWVESGVTEGNVNNVSERGNSVADSAANANATQGMRLILEFATAYAITKAMLPARIIVSIWATPWFARHILGPVGRGARSLLGNLKKKP</sequence>
<protein>
    <submittedName>
        <fullName evidence="1">Uncharacterized protein</fullName>
    </submittedName>
</protein>
<dbReference type="InterPro" id="IPR018811">
    <property type="entry name" value="MRX11"/>
</dbReference>
<reference evidence="2" key="1">
    <citation type="journal article" date="2010" name="Genome Res.">
        <title>Population genomic sequencing of Coccidioides fungi reveals recent hybridization and transposon control.</title>
        <authorList>
            <person name="Neafsey D.E."/>
            <person name="Barker B.M."/>
            <person name="Sharpton T.J."/>
            <person name="Stajich J.E."/>
            <person name="Park D.J."/>
            <person name="Whiston E."/>
            <person name="Hung C.-Y."/>
            <person name="McMahan C."/>
            <person name="White J."/>
            <person name="Sykes S."/>
            <person name="Heiman D."/>
            <person name="Young S."/>
            <person name="Zeng Q."/>
            <person name="Abouelleil A."/>
            <person name="Aftuck L."/>
            <person name="Bessette D."/>
            <person name="Brown A."/>
            <person name="FitzGerald M."/>
            <person name="Lui A."/>
            <person name="Macdonald J.P."/>
            <person name="Priest M."/>
            <person name="Orbach M.J."/>
            <person name="Galgiani J.N."/>
            <person name="Kirkland T.N."/>
            <person name="Cole G.T."/>
            <person name="Birren B.W."/>
            <person name="Henn M.R."/>
            <person name="Taylor J.W."/>
            <person name="Rounsley S.D."/>
        </authorList>
    </citation>
    <scope>NUCLEOTIDE SEQUENCE [LARGE SCALE GENOMIC DNA]</scope>
    <source>
        <strain evidence="2">RMSCC 2394</strain>
    </source>
</reference>
<dbReference type="Pfam" id="PF10306">
    <property type="entry name" value="FLILHELTA"/>
    <property type="match status" value="1"/>
</dbReference>
<dbReference type="EMBL" id="DS028094">
    <property type="protein sequence ID" value="KMP03686.1"/>
    <property type="molecule type" value="Genomic_DNA"/>
</dbReference>
<dbReference type="GO" id="GO:0005739">
    <property type="term" value="C:mitochondrion"/>
    <property type="evidence" value="ECO:0007669"/>
    <property type="project" value="TreeGrafter"/>
</dbReference>
<accession>A0A0J6Y4T9</accession>
<dbReference type="PANTHER" id="PTHR28002">
    <property type="entry name" value="MIOREX COMPLEX COMPONENT 11"/>
    <property type="match status" value="1"/>
</dbReference>
<name>A0A0J6Y4T9_COCIT</name>
<organism evidence="1 2">
    <name type="scientific">Coccidioides immitis RMSCC 2394</name>
    <dbReference type="NCBI Taxonomy" id="404692"/>
    <lineage>
        <taxon>Eukaryota</taxon>
        <taxon>Fungi</taxon>
        <taxon>Dikarya</taxon>
        <taxon>Ascomycota</taxon>
        <taxon>Pezizomycotina</taxon>
        <taxon>Eurotiomycetes</taxon>
        <taxon>Eurotiomycetidae</taxon>
        <taxon>Onygenales</taxon>
        <taxon>Onygenaceae</taxon>
        <taxon>Coccidioides</taxon>
    </lineage>
</organism>
<gene>
    <name evidence="1" type="ORF">CIRG_03379</name>
</gene>
<evidence type="ECO:0000313" key="1">
    <source>
        <dbReference type="EMBL" id="KMP03686.1"/>
    </source>
</evidence>
<dbReference type="OrthoDB" id="5580261at2759"/>
<evidence type="ECO:0000313" key="2">
    <source>
        <dbReference type="Proteomes" id="UP000054565"/>
    </source>
</evidence>
<proteinExistence type="predicted"/>
<dbReference type="PANTHER" id="PTHR28002:SF1">
    <property type="entry name" value="MIOREX COMPLEX COMPONENT 11"/>
    <property type="match status" value="1"/>
</dbReference>